<evidence type="ECO:0000313" key="2">
    <source>
        <dbReference type="EMBL" id="PCS22973.1"/>
    </source>
</evidence>
<reference evidence="3" key="1">
    <citation type="submission" date="2017-04" db="EMBL/GenBank/DDBJ databases">
        <title>Genome evolution of the luminous symbionts of deep sea anglerfish.</title>
        <authorList>
            <person name="Hendry T.A."/>
        </authorList>
    </citation>
    <scope>NUCLEOTIDE SEQUENCE [LARGE SCALE GENOMIC DNA]</scope>
</reference>
<dbReference type="RefSeq" id="WP_190322011.1">
    <property type="nucleotide sequence ID" value="NZ_NBYY01000013.1"/>
</dbReference>
<dbReference type="EMBL" id="NBYY01000013">
    <property type="protein sequence ID" value="PCS22973.1"/>
    <property type="molecule type" value="Genomic_DNA"/>
</dbReference>
<dbReference type="GeneID" id="78828710"/>
<gene>
    <name evidence="2" type="ORF">BTN49_1531</name>
</gene>
<sequence length="55" mass="6178">MTTNNVDDRKPISEMADKLWGCLYGDKGYISAPLERELADKVVTPITGIKQHETQ</sequence>
<dbReference type="Proteomes" id="UP000219020">
    <property type="component" value="Unassembled WGS sequence"/>
</dbReference>
<evidence type="ECO:0000259" key="1">
    <source>
        <dbReference type="Pfam" id="PF13612"/>
    </source>
</evidence>
<proteinExistence type="predicted"/>
<name>A0A2A5T487_9GAMM</name>
<feature type="domain" description="Transposase DDE" evidence="1">
    <location>
        <begin position="1"/>
        <end position="52"/>
    </location>
</feature>
<dbReference type="Pfam" id="PF13612">
    <property type="entry name" value="DDE_Tnp_1_3"/>
    <property type="match status" value="1"/>
</dbReference>
<dbReference type="InterPro" id="IPR025668">
    <property type="entry name" value="Tnp_DDE_dom"/>
</dbReference>
<accession>A0A2A5T487</accession>
<organism evidence="2 3">
    <name type="scientific">Candidatus Enterovibrio escicola</name>
    <dbReference type="NCBI Taxonomy" id="1927127"/>
    <lineage>
        <taxon>Bacteria</taxon>
        <taxon>Pseudomonadati</taxon>
        <taxon>Pseudomonadota</taxon>
        <taxon>Gammaproteobacteria</taxon>
        <taxon>Vibrionales</taxon>
        <taxon>Vibrionaceae</taxon>
        <taxon>Enterovibrio</taxon>
    </lineage>
</organism>
<comment type="caution">
    <text evidence="2">The sequence shown here is derived from an EMBL/GenBank/DDBJ whole genome shotgun (WGS) entry which is preliminary data.</text>
</comment>
<keyword evidence="3" id="KW-1185">Reference proteome</keyword>
<evidence type="ECO:0000313" key="3">
    <source>
        <dbReference type="Proteomes" id="UP000219020"/>
    </source>
</evidence>
<dbReference type="AlphaFoldDB" id="A0A2A5T487"/>
<protein>
    <submittedName>
        <fullName evidence="2">Mobile element protein</fullName>
    </submittedName>
</protein>